<accession>A0A1M5W5N5</accession>
<reference evidence="2 3" key="1">
    <citation type="submission" date="2016-11" db="EMBL/GenBank/DDBJ databases">
        <authorList>
            <person name="Jaros S."/>
            <person name="Januszkiewicz K."/>
            <person name="Wedrychowicz H."/>
        </authorList>
    </citation>
    <scope>NUCLEOTIDE SEQUENCE [LARGE SCALE GENOMIC DNA]</scope>
    <source>
        <strain evidence="2 3">DSM 8605</strain>
    </source>
</reference>
<sequence>MDHNNSIHCNVRECRNHCESEDYCTLKEINVIKNSAKAKTVECTDCASFETK</sequence>
<dbReference type="Proteomes" id="UP000184447">
    <property type="component" value="Unassembled WGS sequence"/>
</dbReference>
<dbReference type="EMBL" id="FQXM01000015">
    <property type="protein sequence ID" value="SHH82797.1"/>
    <property type="molecule type" value="Genomic_DNA"/>
</dbReference>
<dbReference type="Pfam" id="PF07561">
    <property type="entry name" value="DUF1540"/>
    <property type="match status" value="1"/>
</dbReference>
<protein>
    <recommendedName>
        <fullName evidence="1">DUF1540 domain-containing protein</fullName>
    </recommendedName>
</protein>
<keyword evidence="3" id="KW-1185">Reference proteome</keyword>
<dbReference type="RefSeq" id="WP_073338935.1">
    <property type="nucleotide sequence ID" value="NZ_FQXM01000015.1"/>
</dbReference>
<name>A0A1M5W5N5_9CLOT</name>
<evidence type="ECO:0000259" key="1">
    <source>
        <dbReference type="Pfam" id="PF07561"/>
    </source>
</evidence>
<gene>
    <name evidence="2" type="ORF">SAMN02745207_02686</name>
</gene>
<organism evidence="2 3">
    <name type="scientific">Clostridium grantii DSM 8605</name>
    <dbReference type="NCBI Taxonomy" id="1121316"/>
    <lineage>
        <taxon>Bacteria</taxon>
        <taxon>Bacillati</taxon>
        <taxon>Bacillota</taxon>
        <taxon>Clostridia</taxon>
        <taxon>Eubacteriales</taxon>
        <taxon>Clostridiaceae</taxon>
        <taxon>Clostridium</taxon>
    </lineage>
</organism>
<proteinExistence type="predicted"/>
<evidence type="ECO:0000313" key="2">
    <source>
        <dbReference type="EMBL" id="SHH82797.1"/>
    </source>
</evidence>
<evidence type="ECO:0000313" key="3">
    <source>
        <dbReference type="Proteomes" id="UP000184447"/>
    </source>
</evidence>
<dbReference type="InterPro" id="IPR011437">
    <property type="entry name" value="DUF1540"/>
</dbReference>
<dbReference type="STRING" id="1121316.SAMN02745207_02686"/>
<feature type="domain" description="DUF1540" evidence="1">
    <location>
        <begin position="7"/>
        <end position="49"/>
    </location>
</feature>
<dbReference type="AlphaFoldDB" id="A0A1M5W5N5"/>
<dbReference type="OrthoDB" id="1756089at2"/>